<evidence type="ECO:0008006" key="3">
    <source>
        <dbReference type="Google" id="ProtNLM"/>
    </source>
</evidence>
<sequence>MGMKVFHSGEIKGGAGLPIRGSVEYHKLWIAQDQQRLLLTSKKQPPSLSFAGGGVTTLIASLGRCGEVETGLILSTAAVNGLLGLGHGALGVPNQLSSAGEGLVPYSFSLCFAADGNGRIAFGDKGDSDQLQTPLETSHQNELHDGIPFGI</sequence>
<gene>
    <name evidence="1" type="ORF">CEURO_LOCUS917</name>
</gene>
<dbReference type="InterPro" id="IPR001461">
    <property type="entry name" value="Aspartic_peptidase_A1"/>
</dbReference>
<dbReference type="InterPro" id="IPR021109">
    <property type="entry name" value="Peptidase_aspartic_dom_sf"/>
</dbReference>
<dbReference type="PANTHER" id="PTHR13683">
    <property type="entry name" value="ASPARTYL PROTEASES"/>
    <property type="match status" value="1"/>
</dbReference>
<proteinExistence type="predicted"/>
<dbReference type="GO" id="GO:0006508">
    <property type="term" value="P:proteolysis"/>
    <property type="evidence" value="ECO:0007669"/>
    <property type="project" value="InterPro"/>
</dbReference>
<dbReference type="PANTHER" id="PTHR13683:SF826">
    <property type="entry name" value="ASPARTYL PROTEASE FAMILY PROTEIN 1"/>
    <property type="match status" value="1"/>
</dbReference>
<comment type="caution">
    <text evidence="1">The sequence shown here is derived from an EMBL/GenBank/DDBJ whole genome shotgun (WGS) entry which is preliminary data.</text>
</comment>
<evidence type="ECO:0000313" key="1">
    <source>
        <dbReference type="EMBL" id="CAH9056435.1"/>
    </source>
</evidence>
<keyword evidence="2" id="KW-1185">Reference proteome</keyword>
<organism evidence="1 2">
    <name type="scientific">Cuscuta europaea</name>
    <name type="common">European dodder</name>
    <dbReference type="NCBI Taxonomy" id="41803"/>
    <lineage>
        <taxon>Eukaryota</taxon>
        <taxon>Viridiplantae</taxon>
        <taxon>Streptophyta</taxon>
        <taxon>Embryophyta</taxon>
        <taxon>Tracheophyta</taxon>
        <taxon>Spermatophyta</taxon>
        <taxon>Magnoliopsida</taxon>
        <taxon>eudicotyledons</taxon>
        <taxon>Gunneridae</taxon>
        <taxon>Pentapetalae</taxon>
        <taxon>asterids</taxon>
        <taxon>lamiids</taxon>
        <taxon>Solanales</taxon>
        <taxon>Convolvulaceae</taxon>
        <taxon>Cuscuteae</taxon>
        <taxon>Cuscuta</taxon>
        <taxon>Cuscuta subgen. Cuscuta</taxon>
    </lineage>
</organism>
<dbReference type="SUPFAM" id="SSF50630">
    <property type="entry name" value="Acid proteases"/>
    <property type="match status" value="1"/>
</dbReference>
<dbReference type="GO" id="GO:0004190">
    <property type="term" value="F:aspartic-type endopeptidase activity"/>
    <property type="evidence" value="ECO:0007669"/>
    <property type="project" value="InterPro"/>
</dbReference>
<protein>
    <recommendedName>
        <fullName evidence="3">Xylanase inhibitor N-terminal domain-containing protein</fullName>
    </recommendedName>
</protein>
<dbReference type="Gene3D" id="2.40.70.10">
    <property type="entry name" value="Acid Proteases"/>
    <property type="match status" value="1"/>
</dbReference>
<reference evidence="1" key="1">
    <citation type="submission" date="2022-07" db="EMBL/GenBank/DDBJ databases">
        <authorList>
            <person name="Macas J."/>
            <person name="Novak P."/>
            <person name="Neumann P."/>
        </authorList>
    </citation>
    <scope>NUCLEOTIDE SEQUENCE</scope>
</reference>
<accession>A0A9P1DXP8</accession>
<name>A0A9P1DXP8_CUSEU</name>
<dbReference type="EMBL" id="CAMAPE010000004">
    <property type="protein sequence ID" value="CAH9056435.1"/>
    <property type="molecule type" value="Genomic_DNA"/>
</dbReference>
<dbReference type="AlphaFoldDB" id="A0A9P1DXP8"/>
<dbReference type="Proteomes" id="UP001152484">
    <property type="component" value="Unassembled WGS sequence"/>
</dbReference>
<evidence type="ECO:0000313" key="2">
    <source>
        <dbReference type="Proteomes" id="UP001152484"/>
    </source>
</evidence>